<dbReference type="EMBL" id="CP108090">
    <property type="protein sequence ID" value="WUQ14143.1"/>
    <property type="molecule type" value="Genomic_DNA"/>
</dbReference>
<proteinExistence type="predicted"/>
<feature type="compositionally biased region" description="Low complexity" evidence="1">
    <location>
        <begin position="36"/>
        <end position="56"/>
    </location>
</feature>
<keyword evidence="3" id="KW-1185">Reference proteome</keyword>
<evidence type="ECO:0000313" key="2">
    <source>
        <dbReference type="EMBL" id="WUQ14143.1"/>
    </source>
</evidence>
<organism evidence="2 3">
    <name type="scientific">Streptomyces virginiae</name>
    <name type="common">Streptomyces cinnamonensis</name>
    <dbReference type="NCBI Taxonomy" id="1961"/>
    <lineage>
        <taxon>Bacteria</taxon>
        <taxon>Bacillati</taxon>
        <taxon>Actinomycetota</taxon>
        <taxon>Actinomycetes</taxon>
        <taxon>Kitasatosporales</taxon>
        <taxon>Streptomycetaceae</taxon>
        <taxon>Streptomyces</taxon>
    </lineage>
</organism>
<sequence length="147" mass="15283">MHRHHITSAAVTAAALLVLTGCSSITSEPKPTDKVASPTAPAATTSADPDAARAAAGLPAEPKGPARQAFLDGLNAIDKDIVHGKDDKAISRGIDTCGLIKDHPKDPAKQIEQTNKRWTSPTHPDGHGQTMAAKILAVTHTAICPTY</sequence>
<evidence type="ECO:0000256" key="1">
    <source>
        <dbReference type="SAM" id="MobiDB-lite"/>
    </source>
</evidence>
<dbReference type="PROSITE" id="PS51257">
    <property type="entry name" value="PROKAR_LIPOPROTEIN"/>
    <property type="match status" value="1"/>
</dbReference>
<feature type="region of interest" description="Disordered" evidence="1">
    <location>
        <begin position="27"/>
        <end position="66"/>
    </location>
</feature>
<protein>
    <recommendedName>
        <fullName evidence="4">DUF732 domain-containing protein</fullName>
    </recommendedName>
</protein>
<dbReference type="RefSeq" id="WP_328962960.1">
    <property type="nucleotide sequence ID" value="NZ_CP108090.1"/>
</dbReference>
<gene>
    <name evidence="2" type="ORF">OG517_23450</name>
</gene>
<accession>A0ABZ1TFK2</accession>
<name>A0ABZ1TFK2_STRVG</name>
<dbReference type="Proteomes" id="UP001432039">
    <property type="component" value="Chromosome"/>
</dbReference>
<reference evidence="2" key="1">
    <citation type="submission" date="2022-10" db="EMBL/GenBank/DDBJ databases">
        <title>The complete genomes of actinobacterial strains from the NBC collection.</title>
        <authorList>
            <person name="Joergensen T.S."/>
            <person name="Alvarez Arevalo M."/>
            <person name="Sterndorff E.B."/>
            <person name="Faurdal D."/>
            <person name="Vuksanovic O."/>
            <person name="Mourched A.-S."/>
            <person name="Charusanti P."/>
            <person name="Shaw S."/>
            <person name="Blin K."/>
            <person name="Weber T."/>
        </authorList>
    </citation>
    <scope>NUCLEOTIDE SEQUENCE</scope>
    <source>
        <strain evidence="2">NBC_00248</strain>
    </source>
</reference>
<evidence type="ECO:0008006" key="4">
    <source>
        <dbReference type="Google" id="ProtNLM"/>
    </source>
</evidence>
<evidence type="ECO:0000313" key="3">
    <source>
        <dbReference type="Proteomes" id="UP001432039"/>
    </source>
</evidence>